<dbReference type="EMBL" id="DVNM01000005">
    <property type="protein sequence ID" value="HIU68531.1"/>
    <property type="molecule type" value="Genomic_DNA"/>
</dbReference>
<evidence type="ECO:0000256" key="2">
    <source>
        <dbReference type="ARBA" id="ARBA00019841"/>
    </source>
</evidence>
<accession>A0A9D1MSW4</accession>
<dbReference type="InterPro" id="IPR004610">
    <property type="entry name" value="RecJ"/>
</dbReference>
<dbReference type="PANTHER" id="PTHR30255:SF2">
    <property type="entry name" value="SINGLE-STRANDED-DNA-SPECIFIC EXONUCLEASE RECJ"/>
    <property type="match status" value="1"/>
</dbReference>
<comment type="similarity">
    <text evidence="1">Belongs to the RecJ family.</text>
</comment>
<dbReference type="InterPro" id="IPR041122">
    <property type="entry name" value="RecJ_OB"/>
</dbReference>
<protein>
    <recommendedName>
        <fullName evidence="2">Single-stranded-DNA-specific exonuclease RecJ</fullName>
    </recommendedName>
</protein>
<name>A0A9D1MSW4_9FIRM</name>
<feature type="domain" description="RecJ OB" evidence="8">
    <location>
        <begin position="451"/>
        <end position="557"/>
    </location>
</feature>
<comment type="caution">
    <text evidence="9">The sequence shown here is derived from an EMBL/GenBank/DDBJ whole genome shotgun (WGS) entry which is preliminary data.</text>
</comment>
<dbReference type="InterPro" id="IPR003156">
    <property type="entry name" value="DHHA1_dom"/>
</dbReference>
<evidence type="ECO:0000256" key="3">
    <source>
        <dbReference type="ARBA" id="ARBA00022722"/>
    </source>
</evidence>
<evidence type="ECO:0000313" key="10">
    <source>
        <dbReference type="Proteomes" id="UP000824125"/>
    </source>
</evidence>
<organism evidence="9 10">
    <name type="scientific">Candidatus Scybalenecus merdavium</name>
    <dbReference type="NCBI Taxonomy" id="2840939"/>
    <lineage>
        <taxon>Bacteria</taxon>
        <taxon>Bacillati</taxon>
        <taxon>Bacillota</taxon>
        <taxon>Clostridia</taxon>
        <taxon>Eubacteriales</taxon>
        <taxon>Oscillospiraceae</taxon>
        <taxon>Oscillospiraceae incertae sedis</taxon>
        <taxon>Candidatus Scybalenecus</taxon>
    </lineage>
</organism>
<dbReference type="GO" id="GO:0008409">
    <property type="term" value="F:5'-3' exonuclease activity"/>
    <property type="evidence" value="ECO:0007669"/>
    <property type="project" value="InterPro"/>
</dbReference>
<dbReference type="GO" id="GO:0006310">
    <property type="term" value="P:DNA recombination"/>
    <property type="evidence" value="ECO:0007669"/>
    <property type="project" value="InterPro"/>
</dbReference>
<dbReference type="GO" id="GO:0006281">
    <property type="term" value="P:DNA repair"/>
    <property type="evidence" value="ECO:0007669"/>
    <property type="project" value="InterPro"/>
</dbReference>
<dbReference type="Pfam" id="PF01368">
    <property type="entry name" value="DHH"/>
    <property type="match status" value="1"/>
</dbReference>
<reference evidence="9" key="2">
    <citation type="journal article" date="2021" name="PeerJ">
        <title>Extensive microbial diversity within the chicken gut microbiome revealed by metagenomics and culture.</title>
        <authorList>
            <person name="Gilroy R."/>
            <person name="Ravi A."/>
            <person name="Getino M."/>
            <person name="Pursley I."/>
            <person name="Horton D.L."/>
            <person name="Alikhan N.F."/>
            <person name="Baker D."/>
            <person name="Gharbi K."/>
            <person name="Hall N."/>
            <person name="Watson M."/>
            <person name="Adriaenssens E.M."/>
            <person name="Foster-Nyarko E."/>
            <person name="Jarju S."/>
            <person name="Secka A."/>
            <person name="Antonio M."/>
            <person name="Oren A."/>
            <person name="Chaudhuri R.R."/>
            <person name="La Ragione R."/>
            <person name="Hildebrand F."/>
            <person name="Pallen M.J."/>
        </authorList>
    </citation>
    <scope>NUCLEOTIDE SEQUENCE</scope>
    <source>
        <strain evidence="9">CHK176-6737</strain>
    </source>
</reference>
<keyword evidence="4" id="KW-0378">Hydrolase</keyword>
<evidence type="ECO:0000256" key="4">
    <source>
        <dbReference type="ARBA" id="ARBA00022801"/>
    </source>
</evidence>
<dbReference type="Gene3D" id="3.90.1640.30">
    <property type="match status" value="1"/>
</dbReference>
<dbReference type="NCBIfam" id="TIGR00644">
    <property type="entry name" value="recJ"/>
    <property type="match status" value="1"/>
</dbReference>
<feature type="domain" description="DHHA1" evidence="7">
    <location>
        <begin position="346"/>
        <end position="438"/>
    </location>
</feature>
<dbReference type="Pfam" id="PF02272">
    <property type="entry name" value="DHHA1"/>
    <property type="match status" value="1"/>
</dbReference>
<evidence type="ECO:0000259" key="6">
    <source>
        <dbReference type="Pfam" id="PF01368"/>
    </source>
</evidence>
<dbReference type="Pfam" id="PF17768">
    <property type="entry name" value="RecJ_OB"/>
    <property type="match status" value="1"/>
</dbReference>
<dbReference type="InterPro" id="IPR038763">
    <property type="entry name" value="DHH_sf"/>
</dbReference>
<evidence type="ECO:0000256" key="1">
    <source>
        <dbReference type="ARBA" id="ARBA00005915"/>
    </source>
</evidence>
<gene>
    <name evidence="9" type="primary">recJ</name>
    <name evidence="9" type="ORF">IAD23_01060</name>
</gene>
<evidence type="ECO:0000259" key="7">
    <source>
        <dbReference type="Pfam" id="PF02272"/>
    </source>
</evidence>
<feature type="domain" description="DDH" evidence="6">
    <location>
        <begin position="79"/>
        <end position="225"/>
    </location>
</feature>
<sequence>MTPRIWKVAGADRERALHLVEKFDMDPFVAYILVERGLTDDVQVSEFLSDDVRLMNPFLLSGMEAAVQLIEQAADNGEKICIYGDFDCDGVTATALLYSYLDTIGADVFFYIPQREGEGYGMHADAIERIAERGAKLLITVDNGIACVEEVAVAKSLGMQVIITDHHQIPPQLPQADAVIDPHLQNDLEFTDFSGAGVAFKLVCALHGSADEILEAYGDLAAIGTIGDIVPLLGENRALVKAGLQMLNRSPRPGVQALRSVIGDQARSYSAGDVAFRIVPRINAAGRLGSADAAVKLLISEDYAEALEMAAILDQENARRRALDTQITQEIEELLVREPARLRRRVLVFSGASYHPGVIGIAAAHICERYAKPCIVFAVGENGEAHGSCRSVEGFNIYEALSACASLLTQFGGHPMAAGLSLPSDRIDAFAQAINAYADSLDAMPVPVLHIDCKLAVQYANLALAQSLETLQPFGAGNEEAVFGLYNFEITGLRPLGENGQHVRIEAVKKGVRMQAALFGVPADRFAYVVGDKIDLAVKISVNLYKGRQYVSLRAADVRLHGADTARYFEEKDVYERAERGLVPGDLTPPRDAFVLVYSFLKKHPALHLRADDLYFRLQGKISYTDLMYCISAFCDCKLIRMEPYICLLSHSGKADLMATPTVQALKRRASHDKIRTADV</sequence>
<dbReference type="GO" id="GO:0003676">
    <property type="term" value="F:nucleic acid binding"/>
    <property type="evidence" value="ECO:0007669"/>
    <property type="project" value="InterPro"/>
</dbReference>
<dbReference type="Gene3D" id="3.10.310.30">
    <property type="match status" value="1"/>
</dbReference>
<dbReference type="InterPro" id="IPR001667">
    <property type="entry name" value="DDH_dom"/>
</dbReference>
<reference evidence="9" key="1">
    <citation type="submission" date="2020-10" db="EMBL/GenBank/DDBJ databases">
        <authorList>
            <person name="Gilroy R."/>
        </authorList>
    </citation>
    <scope>NUCLEOTIDE SEQUENCE</scope>
    <source>
        <strain evidence="9">CHK176-6737</strain>
    </source>
</reference>
<evidence type="ECO:0000313" key="9">
    <source>
        <dbReference type="EMBL" id="HIU68531.1"/>
    </source>
</evidence>
<dbReference type="SUPFAM" id="SSF64182">
    <property type="entry name" value="DHH phosphoesterases"/>
    <property type="match status" value="1"/>
</dbReference>
<dbReference type="InterPro" id="IPR051673">
    <property type="entry name" value="SSDNA_exonuclease_RecJ"/>
</dbReference>
<dbReference type="PANTHER" id="PTHR30255">
    <property type="entry name" value="SINGLE-STRANDED-DNA-SPECIFIC EXONUCLEASE RECJ"/>
    <property type="match status" value="1"/>
</dbReference>
<proteinExistence type="inferred from homology"/>
<dbReference type="Proteomes" id="UP000824125">
    <property type="component" value="Unassembled WGS sequence"/>
</dbReference>
<keyword evidence="3" id="KW-0540">Nuclease</keyword>
<dbReference type="AlphaFoldDB" id="A0A9D1MSW4"/>
<evidence type="ECO:0000259" key="8">
    <source>
        <dbReference type="Pfam" id="PF17768"/>
    </source>
</evidence>
<keyword evidence="5 9" id="KW-0269">Exonuclease</keyword>
<evidence type="ECO:0000256" key="5">
    <source>
        <dbReference type="ARBA" id="ARBA00022839"/>
    </source>
</evidence>